<accession>A0A846VYU7</accession>
<keyword evidence="1" id="KW-0812">Transmembrane</keyword>
<evidence type="ECO:0000313" key="5">
    <source>
        <dbReference type="Proteomes" id="UP000572007"/>
    </source>
</evidence>
<feature type="signal peptide" evidence="2">
    <location>
        <begin position="1"/>
        <end position="26"/>
    </location>
</feature>
<gene>
    <name evidence="4" type="ORF">HGA10_00615</name>
</gene>
<keyword evidence="5" id="KW-1185">Reference proteome</keyword>
<dbReference type="InterPro" id="IPR058333">
    <property type="entry name" value="DUF8020"/>
</dbReference>
<dbReference type="AlphaFoldDB" id="A0A846VYU7"/>
<dbReference type="Pfam" id="PF26059">
    <property type="entry name" value="DUF8020"/>
    <property type="match status" value="1"/>
</dbReference>
<comment type="caution">
    <text evidence="4">The sequence shown here is derived from an EMBL/GenBank/DDBJ whole genome shotgun (WGS) entry which is preliminary data.</text>
</comment>
<proteinExistence type="predicted"/>
<name>A0A846VYU7_9NOCA</name>
<dbReference type="EMBL" id="JAAXOM010000001">
    <property type="protein sequence ID" value="NKX85813.1"/>
    <property type="molecule type" value="Genomic_DNA"/>
</dbReference>
<sequence>MKFTQLLAAGLFTVAATGITAATAHGAPVAGPSLAGVDGAVAYSAALASDGSEATVELTSGTFELTPGAGVAVLSPDGARVGFIPTTVAVVAGPAVQVIPEIDATATSLTLTPVNAPAPNPAALQHIDQTGNIVAGVAIGCVVGALIGLIFLLVSAIPGCIIGAVIGGVIGANQ</sequence>
<evidence type="ECO:0000256" key="1">
    <source>
        <dbReference type="SAM" id="Phobius"/>
    </source>
</evidence>
<dbReference type="Proteomes" id="UP000572007">
    <property type="component" value="Unassembled WGS sequence"/>
</dbReference>
<keyword evidence="1" id="KW-0472">Membrane</keyword>
<evidence type="ECO:0000313" key="4">
    <source>
        <dbReference type="EMBL" id="NKX85813.1"/>
    </source>
</evidence>
<keyword evidence="1" id="KW-1133">Transmembrane helix</keyword>
<feature type="chain" id="PRO_5039094692" description="DUF8020 domain-containing protein" evidence="2">
    <location>
        <begin position="27"/>
        <end position="174"/>
    </location>
</feature>
<dbReference type="RefSeq" id="WP_067635579.1">
    <property type="nucleotide sequence ID" value="NZ_JAAXOM010000001.1"/>
</dbReference>
<evidence type="ECO:0000256" key="2">
    <source>
        <dbReference type="SAM" id="SignalP"/>
    </source>
</evidence>
<feature type="transmembrane region" description="Helical" evidence="1">
    <location>
        <begin position="137"/>
        <end position="170"/>
    </location>
</feature>
<evidence type="ECO:0000259" key="3">
    <source>
        <dbReference type="Pfam" id="PF26059"/>
    </source>
</evidence>
<organism evidence="4 5">
    <name type="scientific">Nocardia coubleae</name>
    <dbReference type="NCBI Taxonomy" id="356147"/>
    <lineage>
        <taxon>Bacteria</taxon>
        <taxon>Bacillati</taxon>
        <taxon>Actinomycetota</taxon>
        <taxon>Actinomycetes</taxon>
        <taxon>Mycobacteriales</taxon>
        <taxon>Nocardiaceae</taxon>
        <taxon>Nocardia</taxon>
    </lineage>
</organism>
<keyword evidence="2" id="KW-0732">Signal</keyword>
<reference evidence="4 5" key="1">
    <citation type="submission" date="2020-04" db="EMBL/GenBank/DDBJ databases">
        <title>MicrobeNet Type strains.</title>
        <authorList>
            <person name="Nicholson A.C."/>
        </authorList>
    </citation>
    <scope>NUCLEOTIDE SEQUENCE [LARGE SCALE GENOMIC DNA]</scope>
    <source>
        <strain evidence="4 5">DSM 44960</strain>
    </source>
</reference>
<feature type="domain" description="DUF8020" evidence="3">
    <location>
        <begin position="41"/>
        <end position="114"/>
    </location>
</feature>
<protein>
    <recommendedName>
        <fullName evidence="3">DUF8020 domain-containing protein</fullName>
    </recommendedName>
</protein>